<dbReference type="Proteomes" id="UP000250079">
    <property type="component" value="Chromosome"/>
</dbReference>
<keyword evidence="2" id="KW-0472">Membrane</keyword>
<evidence type="ECO:0000256" key="1">
    <source>
        <dbReference type="SAM" id="MobiDB-lite"/>
    </source>
</evidence>
<feature type="region of interest" description="Disordered" evidence="1">
    <location>
        <begin position="1"/>
        <end position="22"/>
    </location>
</feature>
<accession>A0A2Z2NQZ3</accession>
<keyword evidence="2" id="KW-0812">Transmembrane</keyword>
<keyword evidence="2" id="KW-1133">Transmembrane helix</keyword>
<dbReference type="KEGG" id="gai:IMCC3135_05185"/>
<feature type="transmembrane region" description="Helical" evidence="2">
    <location>
        <begin position="34"/>
        <end position="53"/>
    </location>
</feature>
<evidence type="ECO:0000313" key="4">
    <source>
        <dbReference type="Proteomes" id="UP000250079"/>
    </source>
</evidence>
<keyword evidence="4" id="KW-1185">Reference proteome</keyword>
<gene>
    <name evidence="3" type="ORF">IMCC3135_05185</name>
</gene>
<evidence type="ECO:0000313" key="3">
    <source>
        <dbReference type="EMBL" id="ASJ71150.1"/>
    </source>
</evidence>
<dbReference type="AlphaFoldDB" id="A0A2Z2NQZ3"/>
<evidence type="ECO:0000256" key="2">
    <source>
        <dbReference type="SAM" id="Phobius"/>
    </source>
</evidence>
<reference evidence="3 4" key="1">
    <citation type="submission" date="2016-12" db="EMBL/GenBank/DDBJ databases">
        <authorList>
            <person name="Song W.-J."/>
            <person name="Kurnit D.M."/>
        </authorList>
    </citation>
    <scope>NUCLEOTIDE SEQUENCE [LARGE SCALE GENOMIC DNA]</scope>
    <source>
        <strain evidence="3 4">IMCC3135</strain>
    </source>
</reference>
<protein>
    <submittedName>
        <fullName evidence="3">Uncharacterized protein</fullName>
    </submittedName>
</protein>
<dbReference type="EMBL" id="CP018632">
    <property type="protein sequence ID" value="ASJ71150.1"/>
    <property type="molecule type" value="Genomic_DNA"/>
</dbReference>
<organism evidence="3 4">
    <name type="scientific">Granulosicoccus antarcticus IMCC3135</name>
    <dbReference type="NCBI Taxonomy" id="1192854"/>
    <lineage>
        <taxon>Bacteria</taxon>
        <taxon>Pseudomonadati</taxon>
        <taxon>Pseudomonadota</taxon>
        <taxon>Gammaproteobacteria</taxon>
        <taxon>Chromatiales</taxon>
        <taxon>Granulosicoccaceae</taxon>
        <taxon>Granulosicoccus</taxon>
    </lineage>
</organism>
<proteinExistence type="predicted"/>
<name>A0A2Z2NQZ3_9GAMM</name>
<sequence length="59" mass="6593">MRASGIMSDKQLPEGSGLKTERTPGFFRKYRMPLFLALLALCLYASSILYILLVRGQVA</sequence>